<dbReference type="InterPro" id="IPR001387">
    <property type="entry name" value="Cro/C1-type_HTH"/>
</dbReference>
<dbReference type="Pfam" id="PF13413">
    <property type="entry name" value="HTH_25"/>
    <property type="match status" value="1"/>
</dbReference>
<dbReference type="InterPro" id="IPR050400">
    <property type="entry name" value="Bact_Cytoskel_RodZ"/>
</dbReference>
<feature type="domain" description="HTH cro/C1-type" evidence="3">
    <location>
        <begin position="8"/>
        <end position="68"/>
    </location>
</feature>
<feature type="region of interest" description="Disordered" evidence="1">
    <location>
        <begin position="135"/>
        <end position="195"/>
    </location>
</feature>
<feature type="region of interest" description="Disordered" evidence="1">
    <location>
        <begin position="76"/>
        <end position="95"/>
    </location>
</feature>
<keyword evidence="5" id="KW-1185">Reference proteome</keyword>
<evidence type="ECO:0000259" key="3">
    <source>
        <dbReference type="PROSITE" id="PS50943"/>
    </source>
</evidence>
<dbReference type="Proteomes" id="UP000031014">
    <property type="component" value="Unassembled WGS sequence"/>
</dbReference>
<keyword evidence="2" id="KW-1133">Transmembrane helix</keyword>
<dbReference type="PANTHER" id="PTHR34475:SF1">
    <property type="entry name" value="CYTOSKELETON PROTEIN RODZ"/>
    <property type="match status" value="1"/>
</dbReference>
<keyword evidence="2" id="KW-0812">Transmembrane</keyword>
<dbReference type="PANTHER" id="PTHR34475">
    <property type="match status" value="1"/>
</dbReference>
<name>A0A0A8X4U0_MESS1</name>
<organism evidence="4 5">
    <name type="scientific">Mesobacillus selenatarsenatis (strain DSM 18680 / JCM 14380 / FERM P-15431 / SF-1)</name>
    <dbReference type="NCBI Taxonomy" id="1321606"/>
    <lineage>
        <taxon>Bacteria</taxon>
        <taxon>Bacillati</taxon>
        <taxon>Bacillota</taxon>
        <taxon>Bacilli</taxon>
        <taxon>Bacillales</taxon>
        <taxon>Bacillaceae</taxon>
        <taxon>Mesobacillus</taxon>
    </lineage>
</organism>
<dbReference type="EMBL" id="BASE01000071">
    <property type="protein sequence ID" value="GAM14980.1"/>
    <property type="molecule type" value="Genomic_DNA"/>
</dbReference>
<feature type="compositionally biased region" description="Acidic residues" evidence="1">
    <location>
        <begin position="150"/>
        <end position="183"/>
    </location>
</feature>
<evidence type="ECO:0000313" key="4">
    <source>
        <dbReference type="EMBL" id="GAM14980.1"/>
    </source>
</evidence>
<dbReference type="SMART" id="SM00530">
    <property type="entry name" value="HTH_XRE"/>
    <property type="match status" value="1"/>
</dbReference>
<protein>
    <submittedName>
        <fullName evidence="4">Transcriptional regulator in cluster with unspecified monosaccharide ABC transport system</fullName>
    </submittedName>
</protein>
<dbReference type="InterPro" id="IPR010982">
    <property type="entry name" value="Lambda_DNA-bd_dom_sf"/>
</dbReference>
<evidence type="ECO:0000256" key="2">
    <source>
        <dbReference type="SAM" id="Phobius"/>
    </source>
</evidence>
<proteinExistence type="predicted"/>
<reference evidence="4 5" key="1">
    <citation type="submission" date="2013-06" db="EMBL/GenBank/DDBJ databases">
        <title>Whole genome shotgun sequence of Bacillus selenatarsenatis SF-1.</title>
        <authorList>
            <person name="Kuroda M."/>
            <person name="Sei K."/>
            <person name="Yamashita M."/>
            <person name="Ike M."/>
        </authorList>
    </citation>
    <scope>NUCLEOTIDE SEQUENCE [LARGE SCALE GENOMIC DNA]</scope>
    <source>
        <strain evidence="4 5">SF-1</strain>
    </source>
</reference>
<dbReference type="CDD" id="cd00093">
    <property type="entry name" value="HTH_XRE"/>
    <property type="match status" value="1"/>
</dbReference>
<dbReference type="RefSeq" id="WP_041966694.1">
    <property type="nucleotide sequence ID" value="NZ_BASE01000071.1"/>
</dbReference>
<comment type="caution">
    <text evidence="4">The sequence shown here is derived from an EMBL/GenBank/DDBJ whole genome shotgun (WGS) entry which is preliminary data.</text>
</comment>
<gene>
    <name evidence="4" type="ORF">SAMD00020551_3136</name>
</gene>
<dbReference type="OrthoDB" id="9797543at2"/>
<dbReference type="GO" id="GO:0003677">
    <property type="term" value="F:DNA binding"/>
    <property type="evidence" value="ECO:0007669"/>
    <property type="project" value="InterPro"/>
</dbReference>
<dbReference type="PROSITE" id="PS50943">
    <property type="entry name" value="HTH_CROC1"/>
    <property type="match status" value="1"/>
</dbReference>
<sequence length="294" mass="32723">MTELGNILKEAREAKGLSLDELQSITKIQKRYLLGIEEGNYSMMPGKFYVRAFIKQYAEAVGLDPEQLFEQHKNEIPSTYNEELPDQLSRVQSRKSISPETSKVLDFLPKILIAIFMIGAIALVWYLIVKSAGDGADQPANTDKSKPNFEETDDFADDSGDDGTGEEEDTAEEEEPVEEEAEPETPAQELTVASNTGSNTVYELKNTDKFVVKVVSLGRTWVSVKNGAGKTYFGEELNKDVKVSETADLTNDTQALIKVGFAPDTEIYVNDQKLEYAVPPEEVMTQEITINFVK</sequence>
<evidence type="ECO:0000256" key="1">
    <source>
        <dbReference type="SAM" id="MobiDB-lite"/>
    </source>
</evidence>
<evidence type="ECO:0000313" key="5">
    <source>
        <dbReference type="Proteomes" id="UP000031014"/>
    </source>
</evidence>
<feature type="transmembrane region" description="Helical" evidence="2">
    <location>
        <begin position="107"/>
        <end position="128"/>
    </location>
</feature>
<keyword evidence="2" id="KW-0472">Membrane</keyword>
<dbReference type="AlphaFoldDB" id="A0A0A8X4U0"/>
<dbReference type="SUPFAM" id="SSF47413">
    <property type="entry name" value="lambda repressor-like DNA-binding domains"/>
    <property type="match status" value="1"/>
</dbReference>
<accession>A0A0A8X4U0</accession>
<dbReference type="Gene3D" id="1.10.260.40">
    <property type="entry name" value="lambda repressor-like DNA-binding domains"/>
    <property type="match status" value="1"/>
</dbReference>
<dbReference type="STRING" id="1321606.SAMD00020551_3136"/>